<dbReference type="GO" id="GO:0005743">
    <property type="term" value="C:mitochondrial inner membrane"/>
    <property type="evidence" value="ECO:0007669"/>
    <property type="project" value="TreeGrafter"/>
</dbReference>
<comment type="function">
    <text evidence="1">Accepts electrons from ETF and reduces ubiquinone.</text>
</comment>
<accession>A0AAW0G4G5</accession>
<dbReference type="InterPro" id="IPR040156">
    <property type="entry name" value="ETF-QO"/>
</dbReference>
<keyword evidence="1" id="KW-0813">Transport</keyword>
<name>A0AAW0G4G5_9APHY</name>
<proteinExistence type="predicted"/>
<keyword evidence="1" id="KW-0274">FAD</keyword>
<comment type="caution">
    <text evidence="2">The sequence shown here is derived from an EMBL/GenBank/DDBJ whole genome shotgun (WGS) entry which is preliminary data.</text>
</comment>
<gene>
    <name evidence="2" type="ORF">QCA50_012166</name>
</gene>
<evidence type="ECO:0000313" key="2">
    <source>
        <dbReference type="EMBL" id="KAK7684586.1"/>
    </source>
</evidence>
<comment type="cofactor">
    <cofactor evidence="1">
        <name>FAD</name>
        <dbReference type="ChEBI" id="CHEBI:57692"/>
    </cofactor>
</comment>
<dbReference type="GO" id="GO:0046872">
    <property type="term" value="F:metal ion binding"/>
    <property type="evidence" value="ECO:0007669"/>
    <property type="project" value="UniProtKB-KW"/>
</dbReference>
<sequence>GGGPAGLATAIRLKQLDEEHGEGMLRVVVLEKAGDFGSHIVSGAVIEPKAINELFPDSEYLNEDGSGIALPPDIVTLVERDAMKYLTDEYAFPLPEPPQMTNHHKNYIVSLNNVVKYLSEKAEELGVELYPGYFC</sequence>
<keyword evidence="1" id="KW-0830">Ubiquinone</keyword>
<comment type="catalytic activity">
    <reaction evidence="1">
        <text>a ubiquinone + reduced [electron-transfer flavoprotein] = a ubiquinol + oxidized [electron-transfer flavoprotein] + H(+)</text>
        <dbReference type="Rhea" id="RHEA:24052"/>
        <dbReference type="Rhea" id="RHEA-COMP:9565"/>
        <dbReference type="Rhea" id="RHEA-COMP:9566"/>
        <dbReference type="Rhea" id="RHEA-COMP:10685"/>
        <dbReference type="Rhea" id="RHEA-COMP:10686"/>
        <dbReference type="ChEBI" id="CHEBI:15378"/>
        <dbReference type="ChEBI" id="CHEBI:16389"/>
        <dbReference type="ChEBI" id="CHEBI:17976"/>
        <dbReference type="ChEBI" id="CHEBI:57692"/>
        <dbReference type="ChEBI" id="CHEBI:58307"/>
        <dbReference type="EC" id="1.5.5.1"/>
    </reaction>
</comment>
<dbReference type="EC" id="1.5.5.1" evidence="1"/>
<keyword evidence="1" id="KW-0408">Iron</keyword>
<keyword evidence="1" id="KW-0479">Metal-binding</keyword>
<dbReference type="SUPFAM" id="SSF51905">
    <property type="entry name" value="FAD/NAD(P)-binding domain"/>
    <property type="match status" value="1"/>
</dbReference>
<comment type="cofactor">
    <cofactor evidence="1">
        <name>[4Fe-4S] cluster</name>
        <dbReference type="ChEBI" id="CHEBI:49883"/>
    </cofactor>
    <text evidence="1">Binds 1 [4Fe-4S] cluster.</text>
</comment>
<dbReference type="PANTHER" id="PTHR10617">
    <property type="entry name" value="ELECTRON TRANSFER FLAVOPROTEIN-UBIQUINONE OXIDOREDUCTASE"/>
    <property type="match status" value="1"/>
</dbReference>
<feature type="non-terminal residue" evidence="2">
    <location>
        <position position="1"/>
    </location>
</feature>
<keyword evidence="1" id="KW-0560">Oxidoreductase</keyword>
<dbReference type="GO" id="GO:0051539">
    <property type="term" value="F:4 iron, 4 sulfur cluster binding"/>
    <property type="evidence" value="ECO:0007669"/>
    <property type="project" value="UniProtKB-UniRule"/>
</dbReference>
<keyword evidence="1" id="KW-0411">Iron-sulfur</keyword>
<dbReference type="Proteomes" id="UP001385951">
    <property type="component" value="Unassembled WGS sequence"/>
</dbReference>
<reference evidence="2 3" key="1">
    <citation type="submission" date="2022-09" db="EMBL/GenBank/DDBJ databases">
        <authorList>
            <person name="Palmer J.M."/>
        </authorList>
    </citation>
    <scope>NUCLEOTIDE SEQUENCE [LARGE SCALE GENOMIC DNA]</scope>
    <source>
        <strain evidence="2 3">DSM 7382</strain>
    </source>
</reference>
<evidence type="ECO:0000256" key="1">
    <source>
        <dbReference type="RuleBase" id="RU366068"/>
    </source>
</evidence>
<keyword evidence="3" id="KW-1185">Reference proteome</keyword>
<organism evidence="2 3">
    <name type="scientific">Cerrena zonata</name>
    <dbReference type="NCBI Taxonomy" id="2478898"/>
    <lineage>
        <taxon>Eukaryota</taxon>
        <taxon>Fungi</taxon>
        <taxon>Dikarya</taxon>
        <taxon>Basidiomycota</taxon>
        <taxon>Agaricomycotina</taxon>
        <taxon>Agaricomycetes</taxon>
        <taxon>Polyporales</taxon>
        <taxon>Cerrenaceae</taxon>
        <taxon>Cerrena</taxon>
    </lineage>
</organism>
<dbReference type="Gene3D" id="3.50.50.60">
    <property type="entry name" value="FAD/NAD(P)-binding domain"/>
    <property type="match status" value="1"/>
</dbReference>
<protein>
    <recommendedName>
        <fullName evidence="1">Electron transfer flavoprotein-ubiquinone oxidoreductase</fullName>
        <shortName evidence="1">ETF-QO</shortName>
        <ecNumber evidence="1">1.5.5.1</ecNumber>
    </recommendedName>
</protein>
<dbReference type="InterPro" id="IPR036188">
    <property type="entry name" value="FAD/NAD-bd_sf"/>
</dbReference>
<dbReference type="PANTHER" id="PTHR10617:SF107">
    <property type="entry name" value="ELECTRON TRANSFER FLAVOPROTEIN-UBIQUINONE OXIDOREDUCTASE, MITOCHONDRIAL"/>
    <property type="match status" value="1"/>
</dbReference>
<dbReference type="AlphaFoldDB" id="A0AAW0G4G5"/>
<dbReference type="EMBL" id="JASBNA010000024">
    <property type="protein sequence ID" value="KAK7684586.1"/>
    <property type="molecule type" value="Genomic_DNA"/>
</dbReference>
<keyword evidence="1" id="KW-0285">Flavoprotein</keyword>
<keyword evidence="1" id="KW-0249">Electron transport</keyword>
<dbReference type="GO" id="GO:0004174">
    <property type="term" value="F:electron-transferring-flavoprotein dehydrogenase activity"/>
    <property type="evidence" value="ECO:0007669"/>
    <property type="project" value="UniProtKB-UniRule"/>
</dbReference>
<evidence type="ECO:0000313" key="3">
    <source>
        <dbReference type="Proteomes" id="UP001385951"/>
    </source>
</evidence>